<accession>A0A645FFH4</accession>
<evidence type="ECO:0000259" key="14">
    <source>
        <dbReference type="PROSITE" id="PS50893"/>
    </source>
</evidence>
<dbReference type="SUPFAM" id="SSF52540">
    <property type="entry name" value="P-loop containing nucleoside triphosphate hydrolases"/>
    <property type="match status" value="1"/>
</dbReference>
<evidence type="ECO:0000256" key="13">
    <source>
        <dbReference type="ARBA" id="ARBA00023204"/>
    </source>
</evidence>
<keyword evidence="9" id="KW-0862">Zinc</keyword>
<dbReference type="PANTHER" id="PTHR43152:SF3">
    <property type="entry name" value="UVRABC SYSTEM PROTEIN A"/>
    <property type="match status" value="1"/>
</dbReference>
<dbReference type="AlphaFoldDB" id="A0A645FFH4"/>
<dbReference type="CDD" id="cd03271">
    <property type="entry name" value="ABC_UvrA_II"/>
    <property type="match status" value="1"/>
</dbReference>
<evidence type="ECO:0000256" key="11">
    <source>
        <dbReference type="ARBA" id="ARBA00022881"/>
    </source>
</evidence>
<keyword evidence="3" id="KW-0479">Metal-binding</keyword>
<dbReference type="PROSITE" id="PS50893">
    <property type="entry name" value="ABC_TRANSPORTER_2"/>
    <property type="match status" value="1"/>
</dbReference>
<comment type="subcellular location">
    <subcellularLocation>
        <location evidence="1">Cytoplasm</location>
    </subcellularLocation>
</comment>
<name>A0A645FFH4_9ZZZZ</name>
<keyword evidence="12" id="KW-0238">DNA-binding</keyword>
<dbReference type="GO" id="GO:0008270">
    <property type="term" value="F:zinc ion binding"/>
    <property type="evidence" value="ECO:0007669"/>
    <property type="project" value="UniProtKB-KW"/>
</dbReference>
<evidence type="ECO:0000256" key="4">
    <source>
        <dbReference type="ARBA" id="ARBA00022737"/>
    </source>
</evidence>
<keyword evidence="4" id="KW-0677">Repeat</keyword>
<evidence type="ECO:0000313" key="15">
    <source>
        <dbReference type="EMBL" id="MPN13155.1"/>
    </source>
</evidence>
<evidence type="ECO:0000256" key="9">
    <source>
        <dbReference type="ARBA" id="ARBA00022833"/>
    </source>
</evidence>
<dbReference type="Gene3D" id="3.40.50.300">
    <property type="entry name" value="P-loop containing nucleotide triphosphate hydrolases"/>
    <property type="match status" value="1"/>
</dbReference>
<dbReference type="FunFam" id="1.20.1580.10:FF:000002">
    <property type="entry name" value="UvrABC system protein A"/>
    <property type="match status" value="1"/>
</dbReference>
<dbReference type="PANTHER" id="PTHR43152">
    <property type="entry name" value="UVRABC SYSTEM PROTEIN A"/>
    <property type="match status" value="1"/>
</dbReference>
<sequence length="291" mass="32127">MVNEIIYKRLANELNNAKKTYGKHKKMEGIANLDKVIDIDQSPIGRTPRSNPATYTGVFTDIRELYASTVDAKIHGYKANRFSFNVKGGRCEACQGDGIVKIEMHFLADIYVPCDICKGKRYNRETLEIRYKGKNISDVLDMTVEEGLEFFSAIPKIRNKLQTLYDVGLGYIKIGQSATTLSGGEAQRVKLSTELSKRATGKTIYILDEPTTGLHTADVHKLIDVLQKLVDAGNSVLVIEHNLDVIKSADYIIDLGPEGGDNGGTILATGTPEEVSACEKSYTGQYLKELL</sequence>
<dbReference type="InterPro" id="IPR003439">
    <property type="entry name" value="ABC_transporter-like_ATP-bd"/>
</dbReference>
<keyword evidence="7" id="KW-0228">DNA excision</keyword>
<reference evidence="15" key="1">
    <citation type="submission" date="2019-08" db="EMBL/GenBank/DDBJ databases">
        <authorList>
            <person name="Kucharzyk K."/>
            <person name="Murdoch R.W."/>
            <person name="Higgins S."/>
            <person name="Loffler F."/>
        </authorList>
    </citation>
    <scope>NUCLEOTIDE SEQUENCE</scope>
</reference>
<dbReference type="EMBL" id="VSSQ01059624">
    <property type="protein sequence ID" value="MPN13155.1"/>
    <property type="molecule type" value="Genomic_DNA"/>
</dbReference>
<keyword evidence="6" id="KW-0227">DNA damage</keyword>
<keyword evidence="10" id="KW-0067">ATP-binding</keyword>
<evidence type="ECO:0000256" key="7">
    <source>
        <dbReference type="ARBA" id="ARBA00022769"/>
    </source>
</evidence>
<dbReference type="GO" id="GO:0016887">
    <property type="term" value="F:ATP hydrolysis activity"/>
    <property type="evidence" value="ECO:0007669"/>
    <property type="project" value="InterPro"/>
</dbReference>
<dbReference type="GO" id="GO:0006281">
    <property type="term" value="P:DNA repair"/>
    <property type="evidence" value="ECO:0007669"/>
    <property type="project" value="UniProtKB-KW"/>
</dbReference>
<proteinExistence type="predicted"/>
<evidence type="ECO:0000256" key="8">
    <source>
        <dbReference type="ARBA" id="ARBA00022771"/>
    </source>
</evidence>
<organism evidence="15">
    <name type="scientific">bioreactor metagenome</name>
    <dbReference type="NCBI Taxonomy" id="1076179"/>
    <lineage>
        <taxon>unclassified sequences</taxon>
        <taxon>metagenomes</taxon>
        <taxon>ecological metagenomes</taxon>
    </lineage>
</organism>
<evidence type="ECO:0000256" key="5">
    <source>
        <dbReference type="ARBA" id="ARBA00022741"/>
    </source>
</evidence>
<protein>
    <submittedName>
        <fullName evidence="15">UvrABC system protein A</fullName>
    </submittedName>
</protein>
<evidence type="ECO:0000256" key="10">
    <source>
        <dbReference type="ARBA" id="ARBA00022840"/>
    </source>
</evidence>
<keyword evidence="2" id="KW-0963">Cytoplasm</keyword>
<dbReference type="GO" id="GO:0005524">
    <property type="term" value="F:ATP binding"/>
    <property type="evidence" value="ECO:0007669"/>
    <property type="project" value="UniProtKB-KW"/>
</dbReference>
<feature type="domain" description="ABC transporter" evidence="14">
    <location>
        <begin position="39"/>
        <end position="288"/>
    </location>
</feature>
<keyword evidence="11" id="KW-0267">Excision nuclease</keyword>
<keyword evidence="13" id="KW-0234">DNA repair</keyword>
<dbReference type="GO" id="GO:0005737">
    <property type="term" value="C:cytoplasm"/>
    <property type="evidence" value="ECO:0007669"/>
    <property type="project" value="UniProtKB-SubCell"/>
</dbReference>
<comment type="caution">
    <text evidence="15">The sequence shown here is derived from an EMBL/GenBank/DDBJ whole genome shotgun (WGS) entry which is preliminary data.</text>
</comment>
<dbReference type="GO" id="GO:0003677">
    <property type="term" value="F:DNA binding"/>
    <property type="evidence" value="ECO:0007669"/>
    <property type="project" value="UniProtKB-KW"/>
</dbReference>
<evidence type="ECO:0000256" key="6">
    <source>
        <dbReference type="ARBA" id="ARBA00022763"/>
    </source>
</evidence>
<dbReference type="InterPro" id="IPR027417">
    <property type="entry name" value="P-loop_NTPase"/>
</dbReference>
<dbReference type="PROSITE" id="PS00211">
    <property type="entry name" value="ABC_TRANSPORTER_1"/>
    <property type="match status" value="1"/>
</dbReference>
<evidence type="ECO:0000256" key="12">
    <source>
        <dbReference type="ARBA" id="ARBA00023125"/>
    </source>
</evidence>
<evidence type="ECO:0000256" key="2">
    <source>
        <dbReference type="ARBA" id="ARBA00022490"/>
    </source>
</evidence>
<keyword evidence="8" id="KW-0863">Zinc-finger</keyword>
<dbReference type="GO" id="GO:0004518">
    <property type="term" value="F:nuclease activity"/>
    <property type="evidence" value="ECO:0007669"/>
    <property type="project" value="UniProtKB-KW"/>
</dbReference>
<keyword evidence="5" id="KW-0547">Nucleotide-binding</keyword>
<evidence type="ECO:0000256" key="3">
    <source>
        <dbReference type="ARBA" id="ARBA00022723"/>
    </source>
</evidence>
<evidence type="ECO:0000256" key="1">
    <source>
        <dbReference type="ARBA" id="ARBA00004496"/>
    </source>
</evidence>
<gene>
    <name evidence="15" type="primary">uvrA_75</name>
    <name evidence="15" type="ORF">SDC9_160475</name>
</gene>
<dbReference type="Gene3D" id="1.20.1580.10">
    <property type="entry name" value="ABC transporter ATPase like domain"/>
    <property type="match status" value="1"/>
</dbReference>
<dbReference type="InterPro" id="IPR017871">
    <property type="entry name" value="ABC_transporter-like_CS"/>
</dbReference>